<gene>
    <name evidence="1" type="ORF">EZS28_040587</name>
</gene>
<dbReference type="Proteomes" id="UP000324800">
    <property type="component" value="Unassembled WGS sequence"/>
</dbReference>
<protein>
    <submittedName>
        <fullName evidence="1">Uncharacterized protein</fullName>
    </submittedName>
</protein>
<dbReference type="AlphaFoldDB" id="A0A5J4U032"/>
<dbReference type="EMBL" id="SNRW01022358">
    <property type="protein sequence ID" value="KAA6363887.1"/>
    <property type="molecule type" value="Genomic_DNA"/>
</dbReference>
<proteinExistence type="predicted"/>
<evidence type="ECO:0000313" key="2">
    <source>
        <dbReference type="Proteomes" id="UP000324800"/>
    </source>
</evidence>
<name>A0A5J4U032_9EUKA</name>
<accession>A0A5J4U032</accession>
<evidence type="ECO:0000313" key="1">
    <source>
        <dbReference type="EMBL" id="KAA6363887.1"/>
    </source>
</evidence>
<sequence>MRSAAIWFTSGTLGALPSVLAKIIAGVTACLARDWRVFVRLYSVCKFPPIVSRVLGKSRCGLLYGTTYKKT</sequence>
<reference evidence="1 2" key="1">
    <citation type="submission" date="2019-03" db="EMBL/GenBank/DDBJ databases">
        <title>Single cell metagenomics reveals metabolic interactions within the superorganism composed of flagellate Streblomastix strix and complex community of Bacteroidetes bacteria on its surface.</title>
        <authorList>
            <person name="Treitli S.C."/>
            <person name="Kolisko M."/>
            <person name="Husnik F."/>
            <person name="Keeling P."/>
            <person name="Hampl V."/>
        </authorList>
    </citation>
    <scope>NUCLEOTIDE SEQUENCE [LARGE SCALE GENOMIC DNA]</scope>
    <source>
        <strain evidence="1">ST1C</strain>
    </source>
</reference>
<comment type="caution">
    <text evidence="1">The sequence shown here is derived from an EMBL/GenBank/DDBJ whole genome shotgun (WGS) entry which is preliminary data.</text>
</comment>
<organism evidence="1 2">
    <name type="scientific">Streblomastix strix</name>
    <dbReference type="NCBI Taxonomy" id="222440"/>
    <lineage>
        <taxon>Eukaryota</taxon>
        <taxon>Metamonada</taxon>
        <taxon>Preaxostyla</taxon>
        <taxon>Oxymonadida</taxon>
        <taxon>Streblomastigidae</taxon>
        <taxon>Streblomastix</taxon>
    </lineage>
</organism>